<accession>A0A6M6JWA7</accession>
<evidence type="ECO:0000256" key="2">
    <source>
        <dbReference type="ARBA" id="ARBA00022630"/>
    </source>
</evidence>
<evidence type="ECO:0000256" key="5">
    <source>
        <dbReference type="ARBA" id="ARBA00023033"/>
    </source>
</evidence>
<dbReference type="PANTHER" id="PTHR13789:SF318">
    <property type="entry name" value="GERANYLGERANYL DIPHOSPHATE REDUCTASE"/>
    <property type="match status" value="1"/>
</dbReference>
<keyword evidence="5" id="KW-0503">Monooxygenase</keyword>
<keyword evidence="3" id="KW-0274">FAD</keyword>
<feature type="domain" description="FAD-binding" evidence="6">
    <location>
        <begin position="280"/>
        <end position="346"/>
    </location>
</feature>
<organism evidence="7 8">
    <name type="scientific">Pseudonocardia broussonetiae</name>
    <dbReference type="NCBI Taxonomy" id="2736640"/>
    <lineage>
        <taxon>Bacteria</taxon>
        <taxon>Bacillati</taxon>
        <taxon>Actinomycetota</taxon>
        <taxon>Actinomycetes</taxon>
        <taxon>Pseudonocardiales</taxon>
        <taxon>Pseudonocardiaceae</taxon>
        <taxon>Pseudonocardia</taxon>
    </lineage>
</organism>
<gene>
    <name evidence="7" type="ORF">HOP40_21235</name>
</gene>
<evidence type="ECO:0000313" key="8">
    <source>
        <dbReference type="Proteomes" id="UP000505377"/>
    </source>
</evidence>
<dbReference type="Pfam" id="PF01494">
    <property type="entry name" value="FAD_binding_3"/>
    <property type="match status" value="2"/>
</dbReference>
<dbReference type="Proteomes" id="UP000505377">
    <property type="component" value="Chromosome"/>
</dbReference>
<dbReference type="Gene3D" id="3.50.50.60">
    <property type="entry name" value="FAD/NAD(P)-binding domain"/>
    <property type="match status" value="1"/>
</dbReference>
<comment type="cofactor">
    <cofactor evidence="1">
        <name>FAD</name>
        <dbReference type="ChEBI" id="CHEBI:57692"/>
    </cofactor>
</comment>
<dbReference type="GO" id="GO:0004497">
    <property type="term" value="F:monooxygenase activity"/>
    <property type="evidence" value="ECO:0007669"/>
    <property type="project" value="UniProtKB-KW"/>
</dbReference>
<evidence type="ECO:0000256" key="3">
    <source>
        <dbReference type="ARBA" id="ARBA00022827"/>
    </source>
</evidence>
<dbReference type="PANTHER" id="PTHR13789">
    <property type="entry name" value="MONOOXYGENASE"/>
    <property type="match status" value="1"/>
</dbReference>
<evidence type="ECO:0000313" key="7">
    <source>
        <dbReference type="EMBL" id="QJY50792.1"/>
    </source>
</evidence>
<evidence type="ECO:0000256" key="4">
    <source>
        <dbReference type="ARBA" id="ARBA00023002"/>
    </source>
</evidence>
<dbReference type="GO" id="GO:0071949">
    <property type="term" value="F:FAD binding"/>
    <property type="evidence" value="ECO:0007669"/>
    <property type="project" value="InterPro"/>
</dbReference>
<evidence type="ECO:0000259" key="6">
    <source>
        <dbReference type="Pfam" id="PF01494"/>
    </source>
</evidence>
<dbReference type="KEGG" id="pbro:HOP40_21235"/>
<reference evidence="7 8" key="1">
    <citation type="submission" date="2020-05" db="EMBL/GenBank/DDBJ databases">
        <authorList>
            <person name="Mo P."/>
        </authorList>
    </citation>
    <scope>NUCLEOTIDE SEQUENCE [LARGE SCALE GENOMIC DNA]</scope>
    <source>
        <strain evidence="7 8">Gen01</strain>
    </source>
</reference>
<name>A0A6M6JWA7_9PSEU</name>
<dbReference type="SUPFAM" id="SSF54373">
    <property type="entry name" value="FAD-linked reductases, C-terminal domain"/>
    <property type="match status" value="1"/>
</dbReference>
<proteinExistence type="predicted"/>
<protein>
    <submittedName>
        <fullName evidence="7">NAD(P)-binding protein</fullName>
    </submittedName>
</protein>
<dbReference type="AlphaFoldDB" id="A0A6M6JWA7"/>
<keyword evidence="2" id="KW-0285">Flavoprotein</keyword>
<dbReference type="EMBL" id="CP053564">
    <property type="protein sequence ID" value="QJY50792.1"/>
    <property type="molecule type" value="Genomic_DNA"/>
</dbReference>
<feature type="domain" description="FAD-binding" evidence="6">
    <location>
        <begin position="5"/>
        <end position="181"/>
    </location>
</feature>
<keyword evidence="4" id="KW-0560">Oxidoreductase</keyword>
<dbReference type="PRINTS" id="PR00420">
    <property type="entry name" value="RNGMNOXGNASE"/>
</dbReference>
<sequence>MATTDVDIAVIGGGIGGLTLALALRQRGLEAEVFEQADALREVGAAVAIAANGSRILQRLGLGDELAAASVVPTSLQYRHWRSGAVVAEHPVGEAYARRFGAPFWGIHRASLQRTLSEAWGVERLHLGRCLVGVSDRADGVVLTFRDGRTVHARTVVGADGVHSRVRRHVDDSAPVYSGTSGFRGMAPIEALPSLPSPSAVQFWMGPGGHVLHYQVGESVNYLAVLDGPRRWPHQAGLTDAGPGELIGAFAGWHGAVRDMLEAVPQSPRWGLFTLPSPLRWSRGRSVLLGDAAHAMLPHHGQGANQTIEDAAVLARCIADAGPEGYESAFGRYERLRRSRTRAVQRASWDTSPVLHLPDGPAADVRDERLRGLDGWLGWIHGHDPDRAIALPLADAHH</sequence>
<evidence type="ECO:0000256" key="1">
    <source>
        <dbReference type="ARBA" id="ARBA00001974"/>
    </source>
</evidence>
<dbReference type="SUPFAM" id="SSF51905">
    <property type="entry name" value="FAD/NAD(P)-binding domain"/>
    <property type="match status" value="1"/>
</dbReference>
<keyword evidence="8" id="KW-1185">Reference proteome</keyword>
<dbReference type="InterPro" id="IPR002938">
    <property type="entry name" value="FAD-bd"/>
</dbReference>
<dbReference type="InterPro" id="IPR050493">
    <property type="entry name" value="FAD-dep_Monooxygenase_BioMet"/>
</dbReference>
<dbReference type="InterPro" id="IPR036188">
    <property type="entry name" value="FAD/NAD-bd_sf"/>
</dbReference>